<dbReference type="PANTHER" id="PTHR48059">
    <property type="entry name" value="POLYGALACTURONASE INHIBITOR 1"/>
    <property type="match status" value="1"/>
</dbReference>
<reference evidence="4" key="2">
    <citation type="submission" date="2024-10" db="UniProtKB">
        <authorList>
            <consortium name="EnsemblProtists"/>
        </authorList>
    </citation>
    <scope>IDENTIFICATION</scope>
</reference>
<evidence type="ECO:0000256" key="2">
    <source>
        <dbReference type="SAM" id="MobiDB-lite"/>
    </source>
</evidence>
<evidence type="ECO:0008006" key="6">
    <source>
        <dbReference type="Google" id="ProtNLM"/>
    </source>
</evidence>
<keyword evidence="5" id="KW-1185">Reference proteome</keyword>
<dbReference type="EnsemblProtists" id="EOD11385">
    <property type="protein sequence ID" value="EOD11385"/>
    <property type="gene ID" value="EMIHUDRAFT_465079"/>
</dbReference>
<keyword evidence="3" id="KW-0732">Signal</keyword>
<reference evidence="5" key="1">
    <citation type="journal article" date="2013" name="Nature">
        <title>Pan genome of the phytoplankton Emiliania underpins its global distribution.</title>
        <authorList>
            <person name="Read B.A."/>
            <person name="Kegel J."/>
            <person name="Klute M.J."/>
            <person name="Kuo A."/>
            <person name="Lefebvre S.C."/>
            <person name="Maumus F."/>
            <person name="Mayer C."/>
            <person name="Miller J."/>
            <person name="Monier A."/>
            <person name="Salamov A."/>
            <person name="Young J."/>
            <person name="Aguilar M."/>
            <person name="Claverie J.M."/>
            <person name="Frickenhaus S."/>
            <person name="Gonzalez K."/>
            <person name="Herman E.K."/>
            <person name="Lin Y.C."/>
            <person name="Napier J."/>
            <person name="Ogata H."/>
            <person name="Sarno A.F."/>
            <person name="Shmutz J."/>
            <person name="Schroeder D."/>
            <person name="de Vargas C."/>
            <person name="Verret F."/>
            <person name="von Dassow P."/>
            <person name="Valentin K."/>
            <person name="Van de Peer Y."/>
            <person name="Wheeler G."/>
            <person name="Dacks J.B."/>
            <person name="Delwiche C.F."/>
            <person name="Dyhrman S.T."/>
            <person name="Glockner G."/>
            <person name="John U."/>
            <person name="Richards T."/>
            <person name="Worden A.Z."/>
            <person name="Zhang X."/>
            <person name="Grigoriev I.V."/>
            <person name="Allen A.E."/>
            <person name="Bidle K."/>
            <person name="Borodovsky M."/>
            <person name="Bowler C."/>
            <person name="Brownlee C."/>
            <person name="Cock J.M."/>
            <person name="Elias M."/>
            <person name="Gladyshev V.N."/>
            <person name="Groth M."/>
            <person name="Guda C."/>
            <person name="Hadaegh A."/>
            <person name="Iglesias-Rodriguez M.D."/>
            <person name="Jenkins J."/>
            <person name="Jones B.M."/>
            <person name="Lawson T."/>
            <person name="Leese F."/>
            <person name="Lindquist E."/>
            <person name="Lobanov A."/>
            <person name="Lomsadze A."/>
            <person name="Malik S.B."/>
            <person name="Marsh M.E."/>
            <person name="Mackinder L."/>
            <person name="Mock T."/>
            <person name="Mueller-Roeber B."/>
            <person name="Pagarete A."/>
            <person name="Parker M."/>
            <person name="Probert I."/>
            <person name="Quesneville H."/>
            <person name="Raines C."/>
            <person name="Rensing S.A."/>
            <person name="Riano-Pachon D.M."/>
            <person name="Richier S."/>
            <person name="Rokitta S."/>
            <person name="Shiraiwa Y."/>
            <person name="Soanes D.M."/>
            <person name="van der Giezen M."/>
            <person name="Wahlund T.M."/>
            <person name="Williams B."/>
            <person name="Wilson W."/>
            <person name="Wolfe G."/>
            <person name="Wurch L.L."/>
        </authorList>
    </citation>
    <scope>NUCLEOTIDE SEQUENCE</scope>
</reference>
<proteinExistence type="predicted"/>
<evidence type="ECO:0000256" key="3">
    <source>
        <dbReference type="SAM" id="SignalP"/>
    </source>
</evidence>
<dbReference type="GeneID" id="17257552"/>
<sequence>MLAAFLLVSSAAAKAVEAEAADRRGLAARADAECYIPLKAVYDAMNGPKWGNGGRSWLNPGIKCCDKDYISCKDGLIDKIQFKWIPYVRGTIPPQLGLLRDLTELELRSKDLTGTLPDALFSSDSVFEEAIRTFPRSLPSPPPPLRLRHIDISENDITGTLPPNLFVSGTLKKFEAKRAGISGTIPPTIGMARNLKAARAASCPAAPQPPPPTHAPRRELDIRDSDNCKGTYITVDNWIVNPIRTRDPRRGGNPNALPKYVLGKPPTRQQWKRAKCSGYSGTIPPEIGGATKLQEILIKKNEISGSLPASMALLDDVEKLELDENNFSGTIPRGLHVTKECRLTDADD</sequence>
<dbReference type="HOGENOM" id="CLU_798314_0_0_1"/>
<dbReference type="Pfam" id="PF00560">
    <property type="entry name" value="LRR_1"/>
    <property type="match status" value="1"/>
</dbReference>
<evidence type="ECO:0000313" key="5">
    <source>
        <dbReference type="Proteomes" id="UP000013827"/>
    </source>
</evidence>
<organism evidence="4 5">
    <name type="scientific">Emiliania huxleyi (strain CCMP1516)</name>
    <dbReference type="NCBI Taxonomy" id="280463"/>
    <lineage>
        <taxon>Eukaryota</taxon>
        <taxon>Haptista</taxon>
        <taxon>Haptophyta</taxon>
        <taxon>Prymnesiophyceae</taxon>
        <taxon>Isochrysidales</taxon>
        <taxon>Noelaerhabdaceae</taxon>
        <taxon>Emiliania</taxon>
    </lineage>
</organism>
<comment type="subcellular location">
    <subcellularLocation>
        <location evidence="1">Cell envelope</location>
    </subcellularLocation>
</comment>
<dbReference type="Proteomes" id="UP000013827">
    <property type="component" value="Unassembled WGS sequence"/>
</dbReference>
<dbReference type="PaxDb" id="2903-EOD11385"/>
<dbReference type="eggNOG" id="KOG0619">
    <property type="taxonomic scope" value="Eukaryota"/>
</dbReference>
<dbReference type="InterPro" id="IPR032675">
    <property type="entry name" value="LRR_dom_sf"/>
</dbReference>
<dbReference type="InterPro" id="IPR001611">
    <property type="entry name" value="Leu-rich_rpt"/>
</dbReference>
<feature type="chain" id="PRO_5044291100" description="Leucine-rich repeat-containing N-terminal plant-type domain-containing protein" evidence="3">
    <location>
        <begin position="19"/>
        <end position="348"/>
    </location>
</feature>
<dbReference type="SUPFAM" id="SSF52058">
    <property type="entry name" value="L domain-like"/>
    <property type="match status" value="1"/>
</dbReference>
<dbReference type="PANTHER" id="PTHR48059:SF30">
    <property type="entry name" value="OS06G0587000 PROTEIN"/>
    <property type="match status" value="1"/>
</dbReference>
<accession>A0A0D3IJF0</accession>
<dbReference type="AlphaFoldDB" id="A0A0D3IJF0"/>
<feature type="signal peptide" evidence="3">
    <location>
        <begin position="1"/>
        <end position="18"/>
    </location>
</feature>
<dbReference type="STRING" id="2903.R1DA53"/>
<evidence type="ECO:0000256" key="1">
    <source>
        <dbReference type="ARBA" id="ARBA00004196"/>
    </source>
</evidence>
<dbReference type="RefSeq" id="XP_005763814.1">
    <property type="nucleotide sequence ID" value="XM_005763757.1"/>
</dbReference>
<dbReference type="KEGG" id="ehx:EMIHUDRAFT_465079"/>
<name>A0A0D3IJF0_EMIH1</name>
<protein>
    <recommendedName>
        <fullName evidence="6">Leucine-rich repeat-containing N-terminal plant-type domain-containing protein</fullName>
    </recommendedName>
</protein>
<evidence type="ECO:0000313" key="4">
    <source>
        <dbReference type="EnsemblProtists" id="EOD11385"/>
    </source>
</evidence>
<dbReference type="InterPro" id="IPR051848">
    <property type="entry name" value="PGIP"/>
</dbReference>
<dbReference type="Gene3D" id="3.80.10.10">
    <property type="entry name" value="Ribonuclease Inhibitor"/>
    <property type="match status" value="2"/>
</dbReference>
<feature type="region of interest" description="Disordered" evidence="2">
    <location>
        <begin position="199"/>
        <end position="220"/>
    </location>
</feature>